<dbReference type="Pfam" id="PF04397">
    <property type="entry name" value="LytTR"/>
    <property type="match status" value="1"/>
</dbReference>
<evidence type="ECO:0000313" key="3">
    <source>
        <dbReference type="EMBL" id="GGW72633.1"/>
    </source>
</evidence>
<gene>
    <name evidence="3" type="ORF">GCM10007391_00100</name>
</gene>
<dbReference type="GO" id="GO:0000156">
    <property type="term" value="F:phosphorelay response regulator activity"/>
    <property type="evidence" value="ECO:0007669"/>
    <property type="project" value="InterPro"/>
</dbReference>
<protein>
    <recommendedName>
        <fullName evidence="2">HTH LytTR-type domain-containing protein</fullName>
    </recommendedName>
</protein>
<dbReference type="PANTHER" id="PTHR37299">
    <property type="entry name" value="TRANSCRIPTIONAL REGULATOR-RELATED"/>
    <property type="match status" value="1"/>
</dbReference>
<organism evidence="3 4">
    <name type="scientific">Alteromonas halophila</name>
    <dbReference type="NCBI Taxonomy" id="516698"/>
    <lineage>
        <taxon>Bacteria</taxon>
        <taxon>Pseudomonadati</taxon>
        <taxon>Pseudomonadota</taxon>
        <taxon>Gammaproteobacteria</taxon>
        <taxon>Alteromonadales</taxon>
        <taxon>Alteromonadaceae</taxon>
        <taxon>Alteromonas/Salinimonas group</taxon>
        <taxon>Alteromonas</taxon>
    </lineage>
</organism>
<dbReference type="PROSITE" id="PS50930">
    <property type="entry name" value="HTH_LYTTR"/>
    <property type="match status" value="1"/>
</dbReference>
<evidence type="ECO:0000313" key="4">
    <source>
        <dbReference type="Proteomes" id="UP000631300"/>
    </source>
</evidence>
<name>A0A918JF88_9ALTE</name>
<accession>A0A918JF88</accession>
<dbReference type="PANTHER" id="PTHR37299:SF1">
    <property type="entry name" value="STAGE 0 SPORULATION PROTEIN A HOMOLOG"/>
    <property type="match status" value="1"/>
</dbReference>
<reference evidence="3" key="2">
    <citation type="submission" date="2020-09" db="EMBL/GenBank/DDBJ databases">
        <authorList>
            <person name="Sun Q."/>
            <person name="Kim S."/>
        </authorList>
    </citation>
    <scope>NUCLEOTIDE SEQUENCE</scope>
    <source>
        <strain evidence="3">KCTC 22164</strain>
    </source>
</reference>
<dbReference type="Proteomes" id="UP000631300">
    <property type="component" value="Unassembled WGS sequence"/>
</dbReference>
<proteinExistence type="predicted"/>
<dbReference type="AlphaFoldDB" id="A0A918JF88"/>
<evidence type="ECO:0000256" key="1">
    <source>
        <dbReference type="ARBA" id="ARBA00023012"/>
    </source>
</evidence>
<reference evidence="3" key="1">
    <citation type="journal article" date="2014" name="Int. J. Syst. Evol. Microbiol.">
        <title>Complete genome sequence of Corynebacterium casei LMG S-19264T (=DSM 44701T), isolated from a smear-ripened cheese.</title>
        <authorList>
            <consortium name="US DOE Joint Genome Institute (JGI-PGF)"/>
            <person name="Walter F."/>
            <person name="Albersmeier A."/>
            <person name="Kalinowski J."/>
            <person name="Ruckert C."/>
        </authorList>
    </citation>
    <scope>NUCLEOTIDE SEQUENCE</scope>
    <source>
        <strain evidence="3">KCTC 22164</strain>
    </source>
</reference>
<dbReference type="InterPro" id="IPR046947">
    <property type="entry name" value="LytR-like"/>
</dbReference>
<keyword evidence="1" id="KW-0902">Two-component regulatory system</keyword>
<dbReference type="SMART" id="SM00850">
    <property type="entry name" value="LytTR"/>
    <property type="match status" value="1"/>
</dbReference>
<dbReference type="GO" id="GO:0003677">
    <property type="term" value="F:DNA binding"/>
    <property type="evidence" value="ECO:0007669"/>
    <property type="project" value="InterPro"/>
</dbReference>
<dbReference type="Gene3D" id="2.40.50.1020">
    <property type="entry name" value="LytTr DNA-binding domain"/>
    <property type="match status" value="1"/>
</dbReference>
<evidence type="ECO:0000259" key="2">
    <source>
        <dbReference type="PROSITE" id="PS50930"/>
    </source>
</evidence>
<dbReference type="EMBL" id="BMXP01000001">
    <property type="protein sequence ID" value="GGW72633.1"/>
    <property type="molecule type" value="Genomic_DNA"/>
</dbReference>
<sequence>MQTIGHSLGLGLTPFRLARFSSNVTPAGHEAGVTEELVMRALVYYPNPATSDKLVFALKQTKQFETVRSFDALARLHHDISRFPDAIVFTDLPTIRCSQQYITNRHDWIVLGEGNRDALEAFSTHAMSFLCVPLDESQITTCCNRLVKLQQTRHRQRQFSALKSGLCQQYGIGEAALAAMLRRQHHAQAKPDVVGVRSGNSWCCVSASEVRWIEAAGDYMCVHTTQDQHIVRSTLGALIKRFADTDFAHCNRSTVINLAYLHDLVWLDSGMLVAELADGTRIKISRRCFAAYWQRHPLLSET</sequence>
<feature type="domain" description="HTH LytTR-type" evidence="2">
    <location>
        <begin position="194"/>
        <end position="287"/>
    </location>
</feature>
<comment type="caution">
    <text evidence="3">The sequence shown here is derived from an EMBL/GenBank/DDBJ whole genome shotgun (WGS) entry which is preliminary data.</text>
</comment>
<dbReference type="InterPro" id="IPR007492">
    <property type="entry name" value="LytTR_DNA-bd_dom"/>
</dbReference>
<dbReference type="RefSeq" id="WP_189403050.1">
    <property type="nucleotide sequence ID" value="NZ_BMXP01000001.1"/>
</dbReference>
<keyword evidence="4" id="KW-1185">Reference proteome</keyword>